<accession>A0A0P4R440</accession>
<keyword evidence="2" id="KW-0812">Transmembrane</keyword>
<proteinExistence type="predicted"/>
<dbReference type="GO" id="GO:0006417">
    <property type="term" value="P:regulation of translation"/>
    <property type="evidence" value="ECO:0007669"/>
    <property type="project" value="TreeGrafter"/>
</dbReference>
<evidence type="ECO:0000256" key="4">
    <source>
        <dbReference type="ARBA" id="ARBA00023015"/>
    </source>
</evidence>
<organism evidence="8 9">
    <name type="scientific">Streptomyces lydicamycinicus</name>
    <dbReference type="NCBI Taxonomy" id="1546107"/>
    <lineage>
        <taxon>Bacteria</taxon>
        <taxon>Bacillati</taxon>
        <taxon>Actinomycetota</taxon>
        <taxon>Actinomycetes</taxon>
        <taxon>Kitasatosporales</taxon>
        <taxon>Streptomycetaceae</taxon>
        <taxon>Streptomyces</taxon>
    </lineage>
</organism>
<dbReference type="GO" id="GO:0016989">
    <property type="term" value="F:sigma factor antagonist activity"/>
    <property type="evidence" value="ECO:0007669"/>
    <property type="project" value="TreeGrafter"/>
</dbReference>
<evidence type="ECO:0000256" key="1">
    <source>
        <dbReference type="ARBA" id="ARBA00004167"/>
    </source>
</evidence>
<dbReference type="PANTHER" id="PTHR37461">
    <property type="entry name" value="ANTI-SIGMA-K FACTOR RSKA"/>
    <property type="match status" value="1"/>
</dbReference>
<dbReference type="EMBL" id="BBNO01000003">
    <property type="protein sequence ID" value="GAO07814.1"/>
    <property type="molecule type" value="Genomic_DNA"/>
</dbReference>
<comment type="caution">
    <text evidence="8">The sequence shown here is derived from an EMBL/GenBank/DDBJ whole genome shotgun (WGS) entry which is preliminary data.</text>
</comment>
<protein>
    <recommendedName>
        <fullName evidence="7">Putative zinc-finger domain-containing protein</fullName>
    </recommendedName>
</protein>
<dbReference type="Pfam" id="PF13490">
    <property type="entry name" value="zf-HC2"/>
    <property type="match status" value="1"/>
</dbReference>
<dbReference type="AlphaFoldDB" id="A0A0P4R440"/>
<dbReference type="InterPro" id="IPR041916">
    <property type="entry name" value="Anti_sigma_zinc_sf"/>
</dbReference>
<evidence type="ECO:0000313" key="9">
    <source>
        <dbReference type="Proteomes" id="UP000048965"/>
    </source>
</evidence>
<dbReference type="InterPro" id="IPR027383">
    <property type="entry name" value="Znf_put"/>
</dbReference>
<evidence type="ECO:0000256" key="2">
    <source>
        <dbReference type="ARBA" id="ARBA00022692"/>
    </source>
</evidence>
<keyword evidence="9" id="KW-1185">Reference proteome</keyword>
<gene>
    <name evidence="8" type="ORF">TPA0598_03_02750</name>
</gene>
<dbReference type="PANTHER" id="PTHR37461:SF1">
    <property type="entry name" value="ANTI-SIGMA-K FACTOR RSKA"/>
    <property type="match status" value="1"/>
</dbReference>
<comment type="subcellular location">
    <subcellularLocation>
        <location evidence="1">Membrane</location>
        <topology evidence="1">Single-pass membrane protein</topology>
    </subcellularLocation>
</comment>
<dbReference type="GO" id="GO:0016020">
    <property type="term" value="C:membrane"/>
    <property type="evidence" value="ECO:0007669"/>
    <property type="project" value="UniProtKB-SubCell"/>
</dbReference>
<keyword evidence="3" id="KW-1133">Transmembrane helix</keyword>
<dbReference type="RefSeq" id="WP_042153719.1">
    <property type="nucleotide sequence ID" value="NZ_BBNO01000003.1"/>
</dbReference>
<dbReference type="OrthoDB" id="153510at2"/>
<evidence type="ECO:0000256" key="6">
    <source>
        <dbReference type="ARBA" id="ARBA00023163"/>
    </source>
</evidence>
<sequence length="96" mass="10362">MSAAEDPHEALGAYVLHALPPEEAAAFATHLAGCDACTREVADLEATVACLAEAEAVTPSDALRRRVLERIATTAQEQLLRREPSRREGPRLDLEV</sequence>
<dbReference type="InterPro" id="IPR051474">
    <property type="entry name" value="Anti-sigma-K/W_factor"/>
</dbReference>
<evidence type="ECO:0000256" key="3">
    <source>
        <dbReference type="ARBA" id="ARBA00022989"/>
    </source>
</evidence>
<feature type="domain" description="Putative zinc-finger" evidence="7">
    <location>
        <begin position="8"/>
        <end position="37"/>
    </location>
</feature>
<evidence type="ECO:0000313" key="8">
    <source>
        <dbReference type="EMBL" id="GAO07814.1"/>
    </source>
</evidence>
<reference evidence="9" key="1">
    <citation type="submission" date="2014-09" db="EMBL/GenBank/DDBJ databases">
        <title>Whole genome shotgun sequence of Streptomyces sp. NBRC 110027.</title>
        <authorList>
            <person name="Komaki H."/>
            <person name="Ichikawa N."/>
            <person name="Katano-Makiyama Y."/>
            <person name="Hosoyama A."/>
            <person name="Hashimoto M."/>
            <person name="Uohara A."/>
            <person name="Kitahashi Y."/>
            <person name="Ohji S."/>
            <person name="Kimura A."/>
            <person name="Yamazoe A."/>
            <person name="Igarashi Y."/>
            <person name="Fujita N."/>
        </authorList>
    </citation>
    <scope>NUCLEOTIDE SEQUENCE [LARGE SCALE GENOMIC DNA]</scope>
    <source>
        <strain evidence="9">NBRC 110027</strain>
    </source>
</reference>
<name>A0A0P4R440_9ACTN</name>
<evidence type="ECO:0000259" key="7">
    <source>
        <dbReference type="Pfam" id="PF13490"/>
    </source>
</evidence>
<dbReference type="Gene3D" id="1.10.10.1320">
    <property type="entry name" value="Anti-sigma factor, zinc-finger domain"/>
    <property type="match status" value="1"/>
</dbReference>
<keyword evidence="5" id="KW-0472">Membrane</keyword>
<dbReference type="Proteomes" id="UP000048965">
    <property type="component" value="Unassembled WGS sequence"/>
</dbReference>
<keyword evidence="4" id="KW-0805">Transcription regulation</keyword>
<reference evidence="8 9" key="2">
    <citation type="journal article" date="2015" name="Stand. Genomic Sci.">
        <title>Draft genome sequence of marine-derived Streptomyces sp. TP-A0598, a producer of anti-MRSA antibiotic lydicamycins.</title>
        <authorList>
            <person name="Komaki H."/>
            <person name="Ichikawa N."/>
            <person name="Hosoyama A."/>
            <person name="Fujita N."/>
            <person name="Igarashi Y."/>
        </authorList>
    </citation>
    <scope>NUCLEOTIDE SEQUENCE [LARGE SCALE GENOMIC DNA]</scope>
    <source>
        <strain evidence="8 9">NBRC 110027</strain>
    </source>
</reference>
<keyword evidence="6" id="KW-0804">Transcription</keyword>
<evidence type="ECO:0000256" key="5">
    <source>
        <dbReference type="ARBA" id="ARBA00023136"/>
    </source>
</evidence>